<dbReference type="EMBL" id="JBBPBN010000009">
    <property type="protein sequence ID" value="KAK9032013.1"/>
    <property type="molecule type" value="Genomic_DNA"/>
</dbReference>
<evidence type="ECO:0000313" key="3">
    <source>
        <dbReference type="Proteomes" id="UP001396334"/>
    </source>
</evidence>
<feature type="signal peptide" evidence="1">
    <location>
        <begin position="1"/>
        <end position="17"/>
    </location>
</feature>
<protein>
    <recommendedName>
        <fullName evidence="4">Secreted protein</fullName>
    </recommendedName>
</protein>
<feature type="chain" id="PRO_5045201469" description="Secreted protein" evidence="1">
    <location>
        <begin position="18"/>
        <end position="160"/>
    </location>
</feature>
<proteinExistence type="predicted"/>
<organism evidence="2 3">
    <name type="scientific">Hibiscus sabdariffa</name>
    <name type="common">roselle</name>
    <dbReference type="NCBI Taxonomy" id="183260"/>
    <lineage>
        <taxon>Eukaryota</taxon>
        <taxon>Viridiplantae</taxon>
        <taxon>Streptophyta</taxon>
        <taxon>Embryophyta</taxon>
        <taxon>Tracheophyta</taxon>
        <taxon>Spermatophyta</taxon>
        <taxon>Magnoliopsida</taxon>
        <taxon>eudicotyledons</taxon>
        <taxon>Gunneridae</taxon>
        <taxon>Pentapetalae</taxon>
        <taxon>rosids</taxon>
        <taxon>malvids</taxon>
        <taxon>Malvales</taxon>
        <taxon>Malvaceae</taxon>
        <taxon>Malvoideae</taxon>
        <taxon>Hibiscus</taxon>
    </lineage>
</organism>
<sequence length="160" mass="17253">MLSILLSIFLWNSLVTLRRFPSLCNSVCLYCSQSLHIKVASPTSVLPLWSVVLCAAVEDGFGRIIPSAWLSFGFSLFGRRSGTAHGPVSWSLRAMRLSLVAVKSVVVWVQLFWVFLRRGSCSNPAPFPTGSVSIGGRVCHAAATSGGPPFGSPFPLPLFL</sequence>
<evidence type="ECO:0000313" key="2">
    <source>
        <dbReference type="EMBL" id="KAK9032013.1"/>
    </source>
</evidence>
<keyword evidence="1" id="KW-0732">Signal</keyword>
<dbReference type="Proteomes" id="UP001396334">
    <property type="component" value="Unassembled WGS sequence"/>
</dbReference>
<name>A0ABR2T3D1_9ROSI</name>
<evidence type="ECO:0008006" key="4">
    <source>
        <dbReference type="Google" id="ProtNLM"/>
    </source>
</evidence>
<reference evidence="2 3" key="1">
    <citation type="journal article" date="2024" name="G3 (Bethesda)">
        <title>Genome assembly of Hibiscus sabdariffa L. provides insights into metabolisms of medicinal natural products.</title>
        <authorList>
            <person name="Kim T."/>
        </authorList>
    </citation>
    <scope>NUCLEOTIDE SEQUENCE [LARGE SCALE GENOMIC DNA]</scope>
    <source>
        <strain evidence="2">TK-2024</strain>
        <tissue evidence="2">Old leaves</tissue>
    </source>
</reference>
<evidence type="ECO:0000256" key="1">
    <source>
        <dbReference type="SAM" id="SignalP"/>
    </source>
</evidence>
<gene>
    <name evidence="2" type="ORF">V6N11_056298</name>
</gene>
<keyword evidence="3" id="KW-1185">Reference proteome</keyword>
<accession>A0ABR2T3D1</accession>
<comment type="caution">
    <text evidence="2">The sequence shown here is derived from an EMBL/GenBank/DDBJ whole genome shotgun (WGS) entry which is preliminary data.</text>
</comment>